<feature type="region of interest" description="Disordered" evidence="1">
    <location>
        <begin position="1"/>
        <end position="26"/>
    </location>
</feature>
<name>A0A1D8TPF5_9CYAN</name>
<sequence>MPNVIADIAKGTADLGTGSREQGAGSREQVTNILSIDLGLLYLTNPISLSNKFTGFTPTTLWFGYCPSSCGE</sequence>
<proteinExistence type="predicted"/>
<evidence type="ECO:0000313" key="2">
    <source>
        <dbReference type="EMBL" id="AOW99521.1"/>
    </source>
</evidence>
<dbReference type="Proteomes" id="UP000177870">
    <property type="component" value="Chromosome"/>
</dbReference>
<dbReference type="STRING" id="1458985.BJP34_08705"/>
<dbReference type="EMBL" id="CP017599">
    <property type="protein sequence ID" value="AOW99521.1"/>
    <property type="molecule type" value="Genomic_DNA"/>
</dbReference>
<dbReference type="KEGG" id="mpro:BJP34_08705"/>
<dbReference type="AlphaFoldDB" id="A0A1D8TPF5"/>
<reference evidence="3" key="1">
    <citation type="submission" date="2016-10" db="EMBL/GenBank/DDBJ databases">
        <title>Comparative genomics uncovers the prolific and rare metabolic potential of the cyanobacterial genus Moorea.</title>
        <authorList>
            <person name="Leao T."/>
            <person name="Castelao G."/>
            <person name="Korobeynikov A."/>
            <person name="Monroe E.A."/>
            <person name="Podell S."/>
            <person name="Glukhov E."/>
            <person name="Allen E."/>
            <person name="Gerwick W.H."/>
            <person name="Gerwick L."/>
        </authorList>
    </citation>
    <scope>NUCLEOTIDE SEQUENCE [LARGE SCALE GENOMIC DNA]</scope>
    <source>
        <strain evidence="3">PAL-8-15-08-1</strain>
    </source>
</reference>
<gene>
    <name evidence="2" type="ORF">BJP34_08705</name>
</gene>
<organism evidence="2 3">
    <name type="scientific">Moorena producens PAL-8-15-08-1</name>
    <dbReference type="NCBI Taxonomy" id="1458985"/>
    <lineage>
        <taxon>Bacteria</taxon>
        <taxon>Bacillati</taxon>
        <taxon>Cyanobacteriota</taxon>
        <taxon>Cyanophyceae</taxon>
        <taxon>Coleofasciculales</taxon>
        <taxon>Coleofasciculaceae</taxon>
        <taxon>Moorena</taxon>
    </lineage>
</organism>
<evidence type="ECO:0000256" key="1">
    <source>
        <dbReference type="SAM" id="MobiDB-lite"/>
    </source>
</evidence>
<evidence type="ECO:0000313" key="3">
    <source>
        <dbReference type="Proteomes" id="UP000177870"/>
    </source>
</evidence>
<accession>A0A1D8TPF5</accession>
<protein>
    <submittedName>
        <fullName evidence="2">Uncharacterized protein</fullName>
    </submittedName>
</protein>